<organism evidence="10 11">
    <name type="scientific">Amphiplicatus metriothermophilus</name>
    <dbReference type="NCBI Taxonomy" id="1519374"/>
    <lineage>
        <taxon>Bacteria</taxon>
        <taxon>Pseudomonadati</taxon>
        <taxon>Pseudomonadota</taxon>
        <taxon>Alphaproteobacteria</taxon>
        <taxon>Parvularculales</taxon>
        <taxon>Parvularculaceae</taxon>
        <taxon>Amphiplicatus</taxon>
    </lineage>
</organism>
<dbReference type="CDD" id="cd04876">
    <property type="entry name" value="ACT_RelA-SpoT"/>
    <property type="match status" value="1"/>
</dbReference>
<dbReference type="PROSITE" id="PS51880">
    <property type="entry name" value="TGS"/>
    <property type="match status" value="1"/>
</dbReference>
<dbReference type="InterPro" id="IPR007685">
    <property type="entry name" value="RelA_SpoT"/>
</dbReference>
<evidence type="ECO:0000259" key="9">
    <source>
        <dbReference type="PROSITE" id="PS51880"/>
    </source>
</evidence>
<comment type="catalytic activity">
    <reaction evidence="5">
        <text>GTP + ATP = guanosine 3'-diphosphate 5'-triphosphate + AMP</text>
        <dbReference type="Rhea" id="RHEA:22088"/>
        <dbReference type="ChEBI" id="CHEBI:30616"/>
        <dbReference type="ChEBI" id="CHEBI:37565"/>
        <dbReference type="ChEBI" id="CHEBI:142410"/>
        <dbReference type="ChEBI" id="CHEBI:456215"/>
        <dbReference type="EC" id="2.7.6.5"/>
    </reaction>
</comment>
<keyword evidence="11" id="KW-1185">Reference proteome</keyword>
<accession>A0A239PPK8</accession>
<dbReference type="PROSITE" id="PS51831">
    <property type="entry name" value="HD"/>
    <property type="match status" value="1"/>
</dbReference>
<evidence type="ECO:0000256" key="4">
    <source>
        <dbReference type="ARBA" id="ARBA00032407"/>
    </source>
</evidence>
<dbReference type="PANTHER" id="PTHR21262:SF36">
    <property type="entry name" value="BIFUNCTIONAL (P)PPGPP SYNTHASE_HYDROLASE SPOT"/>
    <property type="match status" value="1"/>
</dbReference>
<dbReference type="Pfam" id="PF02824">
    <property type="entry name" value="TGS"/>
    <property type="match status" value="1"/>
</dbReference>
<dbReference type="Pfam" id="PF19296">
    <property type="entry name" value="RelA_AH_RIS"/>
    <property type="match status" value="2"/>
</dbReference>
<dbReference type="GO" id="GO:0005886">
    <property type="term" value="C:plasma membrane"/>
    <property type="evidence" value="ECO:0007669"/>
    <property type="project" value="TreeGrafter"/>
</dbReference>
<evidence type="ECO:0000256" key="2">
    <source>
        <dbReference type="ARBA" id="ARBA00014315"/>
    </source>
</evidence>
<dbReference type="SMART" id="SM00471">
    <property type="entry name" value="HDc"/>
    <property type="match status" value="1"/>
</dbReference>
<feature type="domain" description="ACT" evidence="7">
    <location>
        <begin position="650"/>
        <end position="724"/>
    </location>
</feature>
<dbReference type="GO" id="GO:0016301">
    <property type="term" value="F:kinase activity"/>
    <property type="evidence" value="ECO:0007669"/>
    <property type="project" value="UniProtKB-KW"/>
</dbReference>
<dbReference type="InterPro" id="IPR045865">
    <property type="entry name" value="ACT-like_dom_sf"/>
</dbReference>
<dbReference type="FunFam" id="1.10.3210.10:FF:000001">
    <property type="entry name" value="GTP pyrophosphokinase RelA"/>
    <property type="match status" value="1"/>
</dbReference>
<dbReference type="Pfam" id="PF04607">
    <property type="entry name" value="RelA_SpoT"/>
    <property type="match status" value="1"/>
</dbReference>
<dbReference type="InterPro" id="IPR004811">
    <property type="entry name" value="RelA/Spo_fam"/>
</dbReference>
<dbReference type="CDD" id="cd00077">
    <property type="entry name" value="HDc"/>
    <property type="match status" value="1"/>
</dbReference>
<dbReference type="Gene3D" id="3.10.20.30">
    <property type="match status" value="1"/>
</dbReference>
<protein>
    <recommendedName>
        <fullName evidence="2">GTP pyrophosphokinase rsh</fullName>
        <ecNumber evidence="1">2.7.6.5</ecNumber>
    </recommendedName>
    <alternativeName>
        <fullName evidence="4">(p)ppGpp synthase</fullName>
    </alternativeName>
    <alternativeName>
        <fullName evidence="3">ATP:GTP 3'-pyrophosphotransferase</fullName>
    </alternativeName>
</protein>
<dbReference type="Pfam" id="PF13328">
    <property type="entry name" value="HD_4"/>
    <property type="match status" value="1"/>
</dbReference>
<dbReference type="FunFam" id="3.30.460.10:FF:000001">
    <property type="entry name" value="GTP pyrophosphokinase RelA"/>
    <property type="match status" value="1"/>
</dbReference>
<evidence type="ECO:0000313" key="10">
    <source>
        <dbReference type="EMBL" id="SNT72070.1"/>
    </source>
</evidence>
<dbReference type="PROSITE" id="PS51671">
    <property type="entry name" value="ACT"/>
    <property type="match status" value="1"/>
</dbReference>
<dbReference type="CDD" id="cd01668">
    <property type="entry name" value="TGS_RSH"/>
    <property type="match status" value="1"/>
</dbReference>
<dbReference type="EC" id="2.7.6.5" evidence="1"/>
<dbReference type="Gene3D" id="3.30.460.10">
    <property type="entry name" value="Beta Polymerase, domain 2"/>
    <property type="match status" value="1"/>
</dbReference>
<dbReference type="InterPro" id="IPR006674">
    <property type="entry name" value="HD_domain"/>
</dbReference>
<keyword evidence="10" id="KW-0418">Kinase</keyword>
<comment type="similarity">
    <text evidence="6">Belongs to the relA/spoT family.</text>
</comment>
<evidence type="ECO:0000256" key="3">
    <source>
        <dbReference type="ARBA" id="ARBA00029754"/>
    </source>
</evidence>
<gene>
    <name evidence="10" type="ORF">SAMN06297382_1101</name>
</gene>
<name>A0A239PPK8_9PROT</name>
<dbReference type="GO" id="GO:0015969">
    <property type="term" value="P:guanosine tetraphosphate metabolic process"/>
    <property type="evidence" value="ECO:0007669"/>
    <property type="project" value="InterPro"/>
</dbReference>
<dbReference type="EMBL" id="FZQA01000002">
    <property type="protein sequence ID" value="SNT72070.1"/>
    <property type="molecule type" value="Genomic_DNA"/>
</dbReference>
<evidence type="ECO:0000256" key="1">
    <source>
        <dbReference type="ARBA" id="ARBA00013251"/>
    </source>
</evidence>
<dbReference type="GO" id="GO:0008728">
    <property type="term" value="F:GTP diphosphokinase activity"/>
    <property type="evidence" value="ECO:0007669"/>
    <property type="project" value="UniProtKB-EC"/>
</dbReference>
<dbReference type="NCBIfam" id="TIGR00691">
    <property type="entry name" value="spoT_relA"/>
    <property type="match status" value="1"/>
</dbReference>
<dbReference type="InterPro" id="IPR033655">
    <property type="entry name" value="TGS_RelA/SpoT"/>
</dbReference>
<dbReference type="PANTHER" id="PTHR21262">
    <property type="entry name" value="GUANOSINE-3',5'-BIS DIPHOSPHATE 3'-PYROPHOSPHOHYDROLASE"/>
    <property type="match status" value="1"/>
</dbReference>
<dbReference type="GO" id="GO:0015949">
    <property type="term" value="P:nucleobase-containing small molecule interconversion"/>
    <property type="evidence" value="ECO:0007669"/>
    <property type="project" value="UniProtKB-ARBA"/>
</dbReference>
<sequence>MGFIRQYELVDRVKAYDPQADEDLLNRAYVFAMKAHGGQMRKSGDPYFTHPLAVAGILTELRADPATVATALLHDVVEDTDTTIDEIRRLFGDEIARLVDGVTKLSQIELKSDASKQAENFRKFVMAMADDVRVLLVKLADRLHNMHTLYHVPDADKRQRVALETMEIYAPLAGRIGVQRFREELEDLAFRELSPHAYETISKRLEELQATTVGGVVELAQTLRARLEKAGVKAQVHSREKRPYSIWRKMAAKNVSFDEIADIYAFRVIVDTVEDCYRALYVIHTGWRMIPAEFDDYISAPKPNHYQSIHTAVIGPPRADGGRQRIEIQIRTNEMHETAERGVAAHWQYKDPANGDGGVVEIIPPGQYDPYETPRRLVEMFQHGEDVEEALRFAKLELFQDQVFCFTPKGRVIALPKGATAIDFAYAVHTDVGDECIGVKINGVQRPLRTPLKNGDVVQILRAKNAPPPAEWETLAVTGRARSAIRRRIKKMQYAEQVALGRSIAESVFSGAHLEFSPKAVRAGLVRLGERSVDDVLAKVGRGELTVNQLIEAVYPGASHEAEGEIRAAGRKPFKPRVAIEGLTPGVSVKMAQCCTPLPGERIVGIRQPDGSILVHTIYCEKLAEEDPPQGLWLDLKWRRDGEGLFGYARIVVTVRNEIGVLSDVAGIIARYGVSIANIKMRNRAQDFVEMFIDVEVKDARQLMQMLAGLRASANVVSAERREGADDEDR</sequence>
<feature type="domain" description="HD" evidence="8">
    <location>
        <begin position="47"/>
        <end position="146"/>
    </location>
</feature>
<dbReference type="InterPro" id="IPR012675">
    <property type="entry name" value="Beta-grasp_dom_sf"/>
</dbReference>
<dbReference type="SUPFAM" id="SSF109604">
    <property type="entry name" value="HD-domain/PDEase-like"/>
    <property type="match status" value="1"/>
</dbReference>
<dbReference type="GO" id="GO:0008893">
    <property type="term" value="F:guanosine-3',5'-bis(diphosphate) 3'-diphosphatase activity"/>
    <property type="evidence" value="ECO:0007669"/>
    <property type="project" value="TreeGrafter"/>
</dbReference>
<comment type="function">
    <text evidence="6">In eubacteria ppGpp (guanosine 3'-diphosphate 5'-diphosphate) is a mediator of the stringent response that coordinates a variety of cellular activities in response to changes in nutritional abundance.</text>
</comment>
<dbReference type="Proteomes" id="UP000198346">
    <property type="component" value="Unassembled WGS sequence"/>
</dbReference>
<dbReference type="Gene3D" id="3.30.70.260">
    <property type="match status" value="1"/>
</dbReference>
<dbReference type="Gene3D" id="1.10.3210.10">
    <property type="entry name" value="Hypothetical protein af1432"/>
    <property type="match status" value="1"/>
</dbReference>
<dbReference type="SUPFAM" id="SSF81271">
    <property type="entry name" value="TGS-like"/>
    <property type="match status" value="1"/>
</dbReference>
<proteinExistence type="inferred from homology"/>
<keyword evidence="10" id="KW-0808">Transferase</keyword>
<evidence type="ECO:0000259" key="7">
    <source>
        <dbReference type="PROSITE" id="PS51671"/>
    </source>
</evidence>
<evidence type="ECO:0000259" key="8">
    <source>
        <dbReference type="PROSITE" id="PS51831"/>
    </source>
</evidence>
<dbReference type="InterPro" id="IPR043519">
    <property type="entry name" value="NT_sf"/>
</dbReference>
<evidence type="ECO:0000256" key="5">
    <source>
        <dbReference type="ARBA" id="ARBA00048244"/>
    </source>
</evidence>
<dbReference type="SUPFAM" id="SSF55021">
    <property type="entry name" value="ACT-like"/>
    <property type="match status" value="1"/>
</dbReference>
<dbReference type="InterPro" id="IPR002912">
    <property type="entry name" value="ACT_dom"/>
</dbReference>
<dbReference type="InterPro" id="IPR003607">
    <property type="entry name" value="HD/PDEase_dom"/>
</dbReference>
<evidence type="ECO:0000256" key="6">
    <source>
        <dbReference type="RuleBase" id="RU003847"/>
    </source>
</evidence>
<dbReference type="GO" id="GO:0042594">
    <property type="term" value="P:response to starvation"/>
    <property type="evidence" value="ECO:0007669"/>
    <property type="project" value="TreeGrafter"/>
</dbReference>
<dbReference type="CDD" id="cd05399">
    <property type="entry name" value="NT_Rel-Spo_like"/>
    <property type="match status" value="1"/>
</dbReference>
<dbReference type="InterPro" id="IPR045600">
    <property type="entry name" value="RelA/SpoT_AH_RIS"/>
</dbReference>
<reference evidence="10 11" key="1">
    <citation type="submission" date="2017-07" db="EMBL/GenBank/DDBJ databases">
        <authorList>
            <person name="Sun Z.S."/>
            <person name="Albrecht U."/>
            <person name="Echele G."/>
            <person name="Lee C.C."/>
        </authorList>
    </citation>
    <scope>NUCLEOTIDE SEQUENCE [LARGE SCALE GENOMIC DNA]</scope>
    <source>
        <strain evidence="10 11">CGMCC 1.12710</strain>
    </source>
</reference>
<feature type="domain" description="TGS" evidence="9">
    <location>
        <begin position="401"/>
        <end position="462"/>
    </location>
</feature>
<dbReference type="SMART" id="SM00954">
    <property type="entry name" value="RelA_SpoT"/>
    <property type="match status" value="1"/>
</dbReference>
<dbReference type="FunFam" id="3.10.20.30:FF:000002">
    <property type="entry name" value="GTP pyrophosphokinase (RelA/SpoT)"/>
    <property type="match status" value="1"/>
</dbReference>
<dbReference type="Pfam" id="PF13291">
    <property type="entry name" value="ACT_4"/>
    <property type="match status" value="1"/>
</dbReference>
<dbReference type="InterPro" id="IPR004095">
    <property type="entry name" value="TGS"/>
</dbReference>
<dbReference type="InterPro" id="IPR012676">
    <property type="entry name" value="TGS-like"/>
</dbReference>
<dbReference type="AlphaFoldDB" id="A0A239PPK8"/>
<dbReference type="SUPFAM" id="SSF81301">
    <property type="entry name" value="Nucleotidyltransferase"/>
    <property type="match status" value="1"/>
</dbReference>
<evidence type="ECO:0000313" key="11">
    <source>
        <dbReference type="Proteomes" id="UP000198346"/>
    </source>
</evidence>